<accession>A0A7S2E4P7</accession>
<dbReference type="AlphaFoldDB" id="A0A7S2E4P7"/>
<organism evidence="2">
    <name type="scientific">Octactis speculum</name>
    <dbReference type="NCBI Taxonomy" id="3111310"/>
    <lineage>
        <taxon>Eukaryota</taxon>
        <taxon>Sar</taxon>
        <taxon>Stramenopiles</taxon>
        <taxon>Ochrophyta</taxon>
        <taxon>Dictyochophyceae</taxon>
        <taxon>Dictyochales</taxon>
        <taxon>Dictyochaceae</taxon>
        <taxon>Octactis</taxon>
    </lineage>
</organism>
<gene>
    <name evidence="2" type="ORF">DSPE1174_LOCUS27651</name>
</gene>
<reference evidence="2" key="1">
    <citation type="submission" date="2021-01" db="EMBL/GenBank/DDBJ databases">
        <authorList>
            <person name="Corre E."/>
            <person name="Pelletier E."/>
            <person name="Niang G."/>
            <person name="Scheremetjew M."/>
            <person name="Finn R."/>
            <person name="Kale V."/>
            <person name="Holt S."/>
            <person name="Cochrane G."/>
            <person name="Meng A."/>
            <person name="Brown T."/>
            <person name="Cohen L."/>
        </authorList>
    </citation>
    <scope>NUCLEOTIDE SEQUENCE</scope>
    <source>
        <strain evidence="2">CCMP1381</strain>
    </source>
</reference>
<feature type="compositionally biased region" description="Polar residues" evidence="1">
    <location>
        <begin position="434"/>
        <end position="444"/>
    </location>
</feature>
<evidence type="ECO:0000256" key="1">
    <source>
        <dbReference type="SAM" id="MobiDB-lite"/>
    </source>
</evidence>
<proteinExistence type="predicted"/>
<feature type="region of interest" description="Disordered" evidence="1">
    <location>
        <begin position="229"/>
        <end position="459"/>
    </location>
</feature>
<feature type="compositionally biased region" description="Polar residues" evidence="1">
    <location>
        <begin position="359"/>
        <end position="370"/>
    </location>
</feature>
<protein>
    <submittedName>
        <fullName evidence="2">Uncharacterized protein</fullName>
    </submittedName>
</protein>
<dbReference type="EMBL" id="HBGS01053585">
    <property type="protein sequence ID" value="CAD9472410.1"/>
    <property type="molecule type" value="Transcribed_RNA"/>
</dbReference>
<sequence length="459" mass="49480">MIPLFNTEKRLLPQEEYAWKIFQVHVYEYCAFQAVELQQLCQRSVDLRKSAEKARAVHIKAEVKVASLVAKDRSSDVKIEAKNEAKRAEAVQAEEEAVDCMKRRVREYLRFTRGFLGHSVPYEASERAQILTDGCGALAAATLMRADSLRASTDHIFSKLSVCPELHPLPFSLQESATSQPEDGPQWSAIRSTGDGLQWSAIRSFALANNSLECSGQLPLRTFKPKVSQSETTLSASGSIPSCPVSQTETGESRPVSRPEQVIEGEKKDDTKSQLEAAGLDSLVESQTESQPEAAGEEANDVVDAGPQPPMDQPEHEKEPVILLQQPHSGETTTEGAVELNTEGPNEGPNSVGAEEPASATSMDQSNKTNLTDDDDDDAASSDWAGAGIKAPGFDYDESAPKAASFGLFDSPDITPKTDSSGTAEMLSGEGETDSTNLSATSDSSPKRATVLRDSEISV</sequence>
<feature type="compositionally biased region" description="Basic and acidic residues" evidence="1">
    <location>
        <begin position="264"/>
        <end position="273"/>
    </location>
</feature>
<name>A0A7S2E4P7_9STRA</name>
<feature type="compositionally biased region" description="Polar residues" evidence="1">
    <location>
        <begin position="326"/>
        <end position="335"/>
    </location>
</feature>
<feature type="compositionally biased region" description="Polar residues" evidence="1">
    <location>
        <begin position="229"/>
        <end position="250"/>
    </location>
</feature>
<evidence type="ECO:0000313" key="2">
    <source>
        <dbReference type="EMBL" id="CAD9472410.1"/>
    </source>
</evidence>